<feature type="transmembrane region" description="Helical" evidence="1">
    <location>
        <begin position="160"/>
        <end position="181"/>
    </location>
</feature>
<evidence type="ECO:0000313" key="4">
    <source>
        <dbReference type="Proteomes" id="UP000001225"/>
    </source>
</evidence>
<feature type="domain" description="EamA" evidence="2">
    <location>
        <begin position="163"/>
        <end position="290"/>
    </location>
</feature>
<evidence type="ECO:0000256" key="1">
    <source>
        <dbReference type="SAM" id="Phobius"/>
    </source>
</evidence>
<keyword evidence="4" id="KW-1185">Reference proteome</keyword>
<evidence type="ECO:0000313" key="3">
    <source>
        <dbReference type="EMBL" id="CAP43428.1"/>
    </source>
</evidence>
<dbReference type="KEGG" id="bpt:Bpet3086"/>
<gene>
    <name evidence="3" type="ordered locus">Bpet3086</name>
</gene>
<feature type="transmembrane region" description="Helical" evidence="1">
    <location>
        <begin position="256"/>
        <end position="273"/>
    </location>
</feature>
<feature type="transmembrane region" description="Helical" evidence="1">
    <location>
        <begin position="138"/>
        <end position="154"/>
    </location>
</feature>
<dbReference type="AlphaFoldDB" id="A9ITI5"/>
<dbReference type="InterPro" id="IPR000620">
    <property type="entry name" value="EamA_dom"/>
</dbReference>
<keyword evidence="1" id="KW-1133">Transmembrane helix</keyword>
<sequence length="307" mass="32207">MASIRDAGGNTIAGAAAMPAGVGIALYLAALVLFASFDAAVKHLVTVYPAPFLNVMRYLSVATIAVGLVLRHGLPRLSATPAKGLLLLRGLMLGTVGTCFMTALIWMPLSEATAIYFTSPLIVVALSPWLLRERIGARQWSAVALGCAGMLLIVRPGGSLPWLGTALMAISAVSYALFQVLTRKLSGRVPSHVQYGYTALVCLIVTALPAPFFLPDPWPDARDWAAIVLLGVTNGLGQILLIAAFRRVPASTLAPFNYCQLLMAVAYSTFVFARPPDMLAMSGMALIVAAGLSLATARGPAALDGAR</sequence>
<dbReference type="PANTHER" id="PTHR22911">
    <property type="entry name" value="ACYL-MALONYL CONDENSING ENZYME-RELATED"/>
    <property type="match status" value="1"/>
</dbReference>
<feature type="transmembrane region" description="Helical" evidence="1">
    <location>
        <begin position="12"/>
        <end position="35"/>
    </location>
</feature>
<proteinExistence type="predicted"/>
<dbReference type="STRING" id="94624.Bpet3086"/>
<dbReference type="Pfam" id="PF00892">
    <property type="entry name" value="EamA"/>
    <property type="match status" value="2"/>
</dbReference>
<feature type="transmembrane region" description="Helical" evidence="1">
    <location>
        <begin position="86"/>
        <end position="107"/>
    </location>
</feature>
<dbReference type="PANTHER" id="PTHR22911:SF103">
    <property type="entry name" value="BLR2811 PROTEIN"/>
    <property type="match status" value="1"/>
</dbReference>
<keyword evidence="1" id="KW-0472">Membrane</keyword>
<feature type="transmembrane region" description="Helical" evidence="1">
    <location>
        <begin position="193"/>
        <end position="212"/>
    </location>
</feature>
<reference evidence="3 4" key="1">
    <citation type="journal article" date="2008" name="BMC Genomics">
        <title>The missing link: Bordetella petrii is endowed with both the metabolic versatility of environmental bacteria and virulence traits of pathogenic Bordetellae.</title>
        <authorList>
            <person name="Gross R."/>
            <person name="Guzman C.A."/>
            <person name="Sebaihia M."/>
            <person name="Martins Dos Santos V.A."/>
            <person name="Pieper D.H."/>
            <person name="Koebnik R."/>
            <person name="Lechner M."/>
            <person name="Bartels D."/>
            <person name="Buhrmester J."/>
            <person name="Choudhuri J.V."/>
            <person name="Ebensen T."/>
            <person name="Gaigalat L."/>
            <person name="Herrmann S."/>
            <person name="Khachane A.N."/>
            <person name="Larisch C."/>
            <person name="Link S."/>
            <person name="Linke B."/>
            <person name="Meyer F."/>
            <person name="Mormann S."/>
            <person name="Nakunst D."/>
            <person name="Rueckert C."/>
            <person name="Schneiker-Bekel S."/>
            <person name="Schulze K."/>
            <person name="Vorhoelter F.J."/>
            <person name="Yevsa T."/>
            <person name="Engle J.T."/>
            <person name="Goldman W.E."/>
            <person name="Puehler A."/>
            <person name="Goebel U.B."/>
            <person name="Goesmann A."/>
            <person name="Bloecker H."/>
            <person name="Kaiser O."/>
            <person name="Martinez-Arias R."/>
        </authorList>
    </citation>
    <scope>NUCLEOTIDE SEQUENCE [LARGE SCALE GENOMIC DNA]</scope>
    <source>
        <strain evidence="4">ATCC BAA-461 / DSM 12804 / CCUG 43448 / CIP 107267 / Se-1111R</strain>
    </source>
</reference>
<feature type="transmembrane region" description="Helical" evidence="1">
    <location>
        <begin position="55"/>
        <end position="74"/>
    </location>
</feature>
<dbReference type="eggNOG" id="COG0697">
    <property type="taxonomic scope" value="Bacteria"/>
</dbReference>
<accession>A9ITI5</accession>
<dbReference type="InterPro" id="IPR037185">
    <property type="entry name" value="EmrE-like"/>
</dbReference>
<evidence type="ECO:0000259" key="2">
    <source>
        <dbReference type="Pfam" id="PF00892"/>
    </source>
</evidence>
<dbReference type="GO" id="GO:0016020">
    <property type="term" value="C:membrane"/>
    <property type="evidence" value="ECO:0007669"/>
    <property type="project" value="InterPro"/>
</dbReference>
<organism evidence="3 4">
    <name type="scientific">Bordetella petrii (strain ATCC BAA-461 / DSM 12804 / CCUG 43448 / CIP 107267 / Se-1111R)</name>
    <dbReference type="NCBI Taxonomy" id="340100"/>
    <lineage>
        <taxon>Bacteria</taxon>
        <taxon>Pseudomonadati</taxon>
        <taxon>Pseudomonadota</taxon>
        <taxon>Betaproteobacteria</taxon>
        <taxon>Burkholderiales</taxon>
        <taxon>Alcaligenaceae</taxon>
        <taxon>Bordetella</taxon>
    </lineage>
</organism>
<feature type="transmembrane region" description="Helical" evidence="1">
    <location>
        <begin position="279"/>
        <end position="297"/>
    </location>
</feature>
<dbReference type="EMBL" id="AM902716">
    <property type="protein sequence ID" value="CAP43428.1"/>
    <property type="molecule type" value="Genomic_DNA"/>
</dbReference>
<name>A9ITI5_BORPD</name>
<dbReference type="SUPFAM" id="SSF103481">
    <property type="entry name" value="Multidrug resistance efflux transporter EmrE"/>
    <property type="match status" value="2"/>
</dbReference>
<keyword evidence="1" id="KW-0812">Transmembrane</keyword>
<dbReference type="Proteomes" id="UP000001225">
    <property type="component" value="Chromosome"/>
</dbReference>
<feature type="transmembrane region" description="Helical" evidence="1">
    <location>
        <begin position="224"/>
        <end position="244"/>
    </location>
</feature>
<feature type="domain" description="EamA" evidence="2">
    <location>
        <begin position="23"/>
        <end position="154"/>
    </location>
</feature>
<feature type="transmembrane region" description="Helical" evidence="1">
    <location>
        <begin position="113"/>
        <end position="131"/>
    </location>
</feature>
<protein>
    <submittedName>
        <fullName evidence="3">Membrane protein</fullName>
    </submittedName>
</protein>